<dbReference type="RefSeq" id="WP_221279946.1">
    <property type="nucleotide sequence ID" value="NZ_AP024814.1"/>
</dbReference>
<reference evidence="1 2" key="1">
    <citation type="submission" date="2021-07" db="EMBL/GenBank/DDBJ databases">
        <title>Novel Helicobacter sp. Isolated from a dog.</title>
        <authorList>
            <person name="Rimbara E."/>
            <person name="Suzuki M."/>
        </authorList>
    </citation>
    <scope>NUCLEOTIDE SEQUENCE [LARGE SCALE GENOMIC DNA]</scope>
    <source>
        <strain evidence="2">NHP19-003</strain>
    </source>
</reference>
<organism evidence="1 2">
    <name type="scientific">Helicobacter gastrocanis</name>
    <dbReference type="NCBI Taxonomy" id="2849641"/>
    <lineage>
        <taxon>Bacteria</taxon>
        <taxon>Pseudomonadati</taxon>
        <taxon>Campylobacterota</taxon>
        <taxon>Epsilonproteobacteria</taxon>
        <taxon>Campylobacterales</taxon>
        <taxon>Helicobacteraceae</taxon>
        <taxon>Helicobacter</taxon>
    </lineage>
</organism>
<protein>
    <submittedName>
        <fullName evidence="1">Uncharacterized protein</fullName>
    </submittedName>
</protein>
<proteinExistence type="predicted"/>
<dbReference type="Proteomes" id="UP000826775">
    <property type="component" value="Chromosome"/>
</dbReference>
<evidence type="ECO:0000313" key="1">
    <source>
        <dbReference type="EMBL" id="BCZ16968.1"/>
    </source>
</evidence>
<dbReference type="EMBL" id="AP024814">
    <property type="protein sequence ID" value="BCZ16968.1"/>
    <property type="molecule type" value="Genomic_DNA"/>
</dbReference>
<evidence type="ECO:0000313" key="2">
    <source>
        <dbReference type="Proteomes" id="UP000826775"/>
    </source>
</evidence>
<name>A0ABM7S8X0_9HELI</name>
<accession>A0ABM7S8X0</accession>
<keyword evidence="2" id="KW-1185">Reference proteome</keyword>
<sequence>MICLAFLSRLGAYVEVGYAEGRRAPLHPVKLTVLSVKALANAKRRQQLLEKRAVQEALLATEQALKRLVNFKALDIRSGQYDGFVGKCQKHVNIYFPISNASTELQSDYHVSFHWRF</sequence>
<gene>
    <name evidence="1" type="ORF">NHP190003_02500</name>
</gene>